<evidence type="ECO:0000256" key="2">
    <source>
        <dbReference type="ARBA" id="ARBA00022737"/>
    </source>
</evidence>
<dbReference type="Proteomes" id="UP001168877">
    <property type="component" value="Unassembled WGS sequence"/>
</dbReference>
<evidence type="ECO:0008006" key="6">
    <source>
        <dbReference type="Google" id="ProtNLM"/>
    </source>
</evidence>
<evidence type="ECO:0000256" key="3">
    <source>
        <dbReference type="PROSITE-ProRule" id="PRU00708"/>
    </source>
</evidence>
<evidence type="ECO:0000256" key="1">
    <source>
        <dbReference type="ARBA" id="ARBA00007626"/>
    </source>
</evidence>
<reference evidence="4" key="2">
    <citation type="submission" date="2023-06" db="EMBL/GenBank/DDBJ databases">
        <authorList>
            <person name="Swenson N.G."/>
            <person name="Wegrzyn J.L."/>
            <person name="Mcevoy S.L."/>
        </authorList>
    </citation>
    <scope>NUCLEOTIDE SEQUENCE</scope>
    <source>
        <strain evidence="4">NS2018</strain>
        <tissue evidence="4">Leaf</tissue>
    </source>
</reference>
<organism evidence="4 5">
    <name type="scientific">Acer saccharum</name>
    <name type="common">Sugar maple</name>
    <dbReference type="NCBI Taxonomy" id="4024"/>
    <lineage>
        <taxon>Eukaryota</taxon>
        <taxon>Viridiplantae</taxon>
        <taxon>Streptophyta</taxon>
        <taxon>Embryophyta</taxon>
        <taxon>Tracheophyta</taxon>
        <taxon>Spermatophyta</taxon>
        <taxon>Magnoliopsida</taxon>
        <taxon>eudicotyledons</taxon>
        <taxon>Gunneridae</taxon>
        <taxon>Pentapetalae</taxon>
        <taxon>rosids</taxon>
        <taxon>malvids</taxon>
        <taxon>Sapindales</taxon>
        <taxon>Sapindaceae</taxon>
        <taxon>Hippocastanoideae</taxon>
        <taxon>Acereae</taxon>
        <taxon>Acer</taxon>
    </lineage>
</organism>
<gene>
    <name evidence="4" type="ORF">LWI29_036012</name>
</gene>
<evidence type="ECO:0000313" key="5">
    <source>
        <dbReference type="Proteomes" id="UP001168877"/>
    </source>
</evidence>
<dbReference type="PANTHER" id="PTHR47447:SF22">
    <property type="entry name" value="TETRATRICOPEPTIDE-LIKE HELICAL DOMAIN SUPERFAMILY"/>
    <property type="match status" value="1"/>
</dbReference>
<evidence type="ECO:0000313" key="4">
    <source>
        <dbReference type="EMBL" id="KAK0580073.1"/>
    </source>
</evidence>
<reference evidence="4" key="1">
    <citation type="journal article" date="2022" name="Plant J.">
        <title>Strategies of tolerance reflected in two North American maple genomes.</title>
        <authorList>
            <person name="McEvoy S.L."/>
            <person name="Sezen U.U."/>
            <person name="Trouern-Trend A."/>
            <person name="McMahon S.M."/>
            <person name="Schaberg P.G."/>
            <person name="Yang J."/>
            <person name="Wegrzyn J.L."/>
            <person name="Swenson N.G."/>
        </authorList>
    </citation>
    <scope>NUCLEOTIDE SEQUENCE</scope>
    <source>
        <strain evidence="4">NS2018</strain>
    </source>
</reference>
<accession>A0AA39RSQ0</accession>
<dbReference type="PANTHER" id="PTHR47447">
    <property type="entry name" value="OS03G0856100 PROTEIN"/>
    <property type="match status" value="1"/>
</dbReference>
<keyword evidence="5" id="KW-1185">Reference proteome</keyword>
<dbReference type="InterPro" id="IPR011990">
    <property type="entry name" value="TPR-like_helical_dom_sf"/>
</dbReference>
<dbReference type="AlphaFoldDB" id="A0AA39RSQ0"/>
<name>A0AA39RSQ0_ACESA</name>
<dbReference type="EMBL" id="JAUESC010000385">
    <property type="protein sequence ID" value="KAK0580073.1"/>
    <property type="molecule type" value="Genomic_DNA"/>
</dbReference>
<dbReference type="Pfam" id="PF13812">
    <property type="entry name" value="PPR_3"/>
    <property type="match status" value="1"/>
</dbReference>
<dbReference type="InterPro" id="IPR002885">
    <property type="entry name" value="PPR_rpt"/>
</dbReference>
<dbReference type="NCBIfam" id="TIGR00756">
    <property type="entry name" value="PPR"/>
    <property type="match status" value="2"/>
</dbReference>
<sequence length="120" mass="13983">MKVKNKMLEAGLKLDRFTYRGLIHGFCKAQEMDNAKELLFSMLGAGFSPSYCNYSWLVDGYSNQGNEETVIKLLNEFVRRGLCVDVSVYRALIRRFCKKEKIDFAERVFGLIYAREWYIG</sequence>
<feature type="repeat" description="PPR" evidence="3">
    <location>
        <begin position="15"/>
        <end position="49"/>
    </location>
</feature>
<comment type="similarity">
    <text evidence="1">Belongs to the PPR family. P subfamily.</text>
</comment>
<proteinExistence type="inferred from homology"/>
<dbReference type="Pfam" id="PF12854">
    <property type="entry name" value="PPR_1"/>
    <property type="match status" value="1"/>
</dbReference>
<comment type="caution">
    <text evidence="4">The sequence shown here is derived from an EMBL/GenBank/DDBJ whole genome shotgun (WGS) entry which is preliminary data.</text>
</comment>
<dbReference type="Gene3D" id="1.25.40.10">
    <property type="entry name" value="Tetratricopeptide repeat domain"/>
    <property type="match status" value="1"/>
</dbReference>
<keyword evidence="2" id="KW-0677">Repeat</keyword>
<protein>
    <recommendedName>
        <fullName evidence="6">Pentatricopeptide repeat-containing protein</fullName>
    </recommendedName>
</protein>
<dbReference type="PROSITE" id="PS51375">
    <property type="entry name" value="PPR"/>
    <property type="match status" value="1"/>
</dbReference>